<accession>A0A7N0UWK2</accession>
<feature type="compositionally biased region" description="Low complexity" evidence="1">
    <location>
        <begin position="11"/>
        <end position="20"/>
    </location>
</feature>
<reference evidence="2" key="1">
    <citation type="submission" date="2021-01" db="UniProtKB">
        <authorList>
            <consortium name="EnsemblPlants"/>
        </authorList>
    </citation>
    <scope>IDENTIFICATION</scope>
</reference>
<feature type="region of interest" description="Disordered" evidence="1">
    <location>
        <begin position="1"/>
        <end position="20"/>
    </location>
</feature>
<dbReference type="EnsemblPlants" id="Kaladp0087s0070.1.v1.1">
    <property type="protein sequence ID" value="Kaladp0087s0070.1.v1.1"/>
    <property type="gene ID" value="Kaladp0087s0070.v1.1"/>
</dbReference>
<keyword evidence="3" id="KW-1185">Reference proteome</keyword>
<evidence type="ECO:0000313" key="3">
    <source>
        <dbReference type="Proteomes" id="UP000594263"/>
    </source>
</evidence>
<dbReference type="Proteomes" id="UP000594263">
    <property type="component" value="Unplaced"/>
</dbReference>
<evidence type="ECO:0000313" key="2">
    <source>
        <dbReference type="EnsemblPlants" id="Kaladp0087s0070.1.v1.1"/>
    </source>
</evidence>
<dbReference type="AlphaFoldDB" id="A0A7N0UWK2"/>
<sequence>MNSDDSKTLNPSSPATTSSSSSTAYWVDRVVIPTVATGIGGGLICRGLVPAGKFAATAASYFGAREFLTFVRGSEVEDLSNSFMAGLGTGAWLCRLKGFGFGGHHSPRTGGRLGAALFATCFAIFTTTADFTAMKAAQITNDISKR</sequence>
<dbReference type="Gramene" id="Kaladp0087s0070.1.v1.1">
    <property type="protein sequence ID" value="Kaladp0087s0070.1.v1.1"/>
    <property type="gene ID" value="Kaladp0087s0070.v1.1"/>
</dbReference>
<protein>
    <submittedName>
        <fullName evidence="2">Uncharacterized protein</fullName>
    </submittedName>
</protein>
<name>A0A7N0UWK2_KALFE</name>
<proteinExistence type="predicted"/>
<organism evidence="2 3">
    <name type="scientific">Kalanchoe fedtschenkoi</name>
    <name type="common">Lavender scallops</name>
    <name type="synonym">South American air plant</name>
    <dbReference type="NCBI Taxonomy" id="63787"/>
    <lineage>
        <taxon>Eukaryota</taxon>
        <taxon>Viridiplantae</taxon>
        <taxon>Streptophyta</taxon>
        <taxon>Embryophyta</taxon>
        <taxon>Tracheophyta</taxon>
        <taxon>Spermatophyta</taxon>
        <taxon>Magnoliopsida</taxon>
        <taxon>eudicotyledons</taxon>
        <taxon>Gunneridae</taxon>
        <taxon>Pentapetalae</taxon>
        <taxon>Saxifragales</taxon>
        <taxon>Crassulaceae</taxon>
        <taxon>Kalanchoe</taxon>
    </lineage>
</organism>
<evidence type="ECO:0000256" key="1">
    <source>
        <dbReference type="SAM" id="MobiDB-lite"/>
    </source>
</evidence>